<dbReference type="GO" id="GO:0010109">
    <property type="term" value="P:regulation of photosynthesis"/>
    <property type="evidence" value="ECO:0007669"/>
    <property type="project" value="EnsemblPlants"/>
</dbReference>
<dbReference type="RefSeq" id="XP_001421209.1">
    <property type="nucleotide sequence ID" value="XM_001421172.1"/>
</dbReference>
<dbReference type="KEGG" id="olu:OSTLU_18002"/>
<evidence type="ECO:0000313" key="11">
    <source>
        <dbReference type="Proteomes" id="UP000001568"/>
    </source>
</evidence>
<dbReference type="OMA" id="HRWEMRT"/>
<evidence type="ECO:0000256" key="5">
    <source>
        <dbReference type="ARBA" id="ARBA00022917"/>
    </source>
</evidence>
<dbReference type="Pfam" id="PF00587">
    <property type="entry name" value="tRNA-synt_2b"/>
    <property type="match status" value="1"/>
</dbReference>
<dbReference type="GO" id="GO:0006433">
    <property type="term" value="P:prolyl-tRNA aminoacylation"/>
    <property type="evidence" value="ECO:0007669"/>
    <property type="project" value="InterPro"/>
</dbReference>
<evidence type="ECO:0000313" key="10">
    <source>
        <dbReference type="EMBL" id="ABO99502.1"/>
    </source>
</evidence>
<dbReference type="GO" id="GO:0004827">
    <property type="term" value="F:proline-tRNA ligase activity"/>
    <property type="evidence" value="ECO:0007669"/>
    <property type="project" value="UniProtKB-EC"/>
</dbReference>
<evidence type="ECO:0000256" key="2">
    <source>
        <dbReference type="ARBA" id="ARBA00022598"/>
    </source>
</evidence>
<dbReference type="SUPFAM" id="SSF52954">
    <property type="entry name" value="Class II aaRS ABD-related"/>
    <property type="match status" value="1"/>
</dbReference>
<reference evidence="10 11" key="1">
    <citation type="journal article" date="2007" name="Proc. Natl. Acad. Sci. U.S.A.">
        <title>The tiny eukaryote Ostreococcus provides genomic insights into the paradox of plankton speciation.</title>
        <authorList>
            <person name="Palenik B."/>
            <person name="Grimwood J."/>
            <person name="Aerts A."/>
            <person name="Rouze P."/>
            <person name="Salamov A."/>
            <person name="Putnam N."/>
            <person name="Dupont C."/>
            <person name="Jorgensen R."/>
            <person name="Derelle E."/>
            <person name="Rombauts S."/>
            <person name="Zhou K."/>
            <person name="Otillar R."/>
            <person name="Merchant S.S."/>
            <person name="Podell S."/>
            <person name="Gaasterland T."/>
            <person name="Napoli C."/>
            <person name="Gendler K."/>
            <person name="Manuell A."/>
            <person name="Tai V."/>
            <person name="Vallon O."/>
            <person name="Piganeau G."/>
            <person name="Jancek S."/>
            <person name="Heijde M."/>
            <person name="Jabbari K."/>
            <person name="Bowler C."/>
            <person name="Lohr M."/>
            <person name="Robbens S."/>
            <person name="Werner G."/>
            <person name="Dubchak I."/>
            <person name="Pazour G.J."/>
            <person name="Ren Q."/>
            <person name="Paulsen I."/>
            <person name="Delwiche C."/>
            <person name="Schmutz J."/>
            <person name="Rokhsar D."/>
            <person name="Van de Peer Y."/>
            <person name="Moreau H."/>
            <person name="Grigoriev I.V."/>
        </authorList>
    </citation>
    <scope>NUCLEOTIDE SEQUENCE [LARGE SCALE GENOMIC DNA]</scope>
    <source>
        <strain evidence="10 11">CCE9901</strain>
    </source>
</reference>
<comment type="catalytic activity">
    <reaction evidence="8">
        <text>tRNA(Pro) + L-proline + ATP = L-prolyl-tRNA(Pro) + AMP + diphosphate</text>
        <dbReference type="Rhea" id="RHEA:14305"/>
        <dbReference type="Rhea" id="RHEA-COMP:9700"/>
        <dbReference type="Rhea" id="RHEA-COMP:9702"/>
        <dbReference type="ChEBI" id="CHEBI:30616"/>
        <dbReference type="ChEBI" id="CHEBI:33019"/>
        <dbReference type="ChEBI" id="CHEBI:60039"/>
        <dbReference type="ChEBI" id="CHEBI:78442"/>
        <dbReference type="ChEBI" id="CHEBI:78532"/>
        <dbReference type="ChEBI" id="CHEBI:456215"/>
        <dbReference type="EC" id="6.1.1.15"/>
    </reaction>
</comment>
<dbReference type="FunFam" id="3.40.50.800:FF:000016">
    <property type="entry name" value="Proline--tRNA ligase, chloroplastic/mitochondrial"/>
    <property type="match status" value="1"/>
</dbReference>
<dbReference type="InterPro" id="IPR017449">
    <property type="entry name" value="Pro-tRNA_synth_II"/>
</dbReference>
<dbReference type="CDD" id="cd00778">
    <property type="entry name" value="ProRS_core_arch_euk"/>
    <property type="match status" value="1"/>
</dbReference>
<dbReference type="InterPro" id="IPR004499">
    <property type="entry name" value="Pro-tRNA-ligase_IIa_arc-type"/>
</dbReference>
<keyword evidence="5" id="KW-0648">Protein biosynthesis</keyword>
<keyword evidence="2" id="KW-0436">Ligase</keyword>
<dbReference type="Gene3D" id="3.30.110.30">
    <property type="entry name" value="C-terminal domain of ProRS"/>
    <property type="match status" value="1"/>
</dbReference>
<evidence type="ECO:0000256" key="3">
    <source>
        <dbReference type="ARBA" id="ARBA00022741"/>
    </source>
</evidence>
<dbReference type="eggNOG" id="KOG4163">
    <property type="taxonomic scope" value="Eukaryota"/>
</dbReference>
<feature type="domain" description="Aminoacyl-transfer RNA synthetases class-II family profile" evidence="9">
    <location>
        <begin position="1"/>
        <end position="246"/>
    </location>
</feature>
<dbReference type="GO" id="GO:0017101">
    <property type="term" value="C:aminoacyl-tRNA synthetase multienzyme complex"/>
    <property type="evidence" value="ECO:0007669"/>
    <property type="project" value="TreeGrafter"/>
</dbReference>
<dbReference type="InterPro" id="IPR045864">
    <property type="entry name" value="aa-tRNA-synth_II/BPL/LPL"/>
</dbReference>
<evidence type="ECO:0000256" key="8">
    <source>
        <dbReference type="ARBA" id="ARBA00047671"/>
    </source>
</evidence>
<keyword evidence="4" id="KW-0067">ATP-binding</keyword>
<sequence length="448" mass="49931">MVIRPYGYAIWEGIQKYMDAKFKATGVQNAYFPQLIPYSFITKEASHVEGFAPELALVTRGGGKELEEPLVVRPTSETIVNNMLSQWIQSYRDLPMLLNQWCNVHRWEMRTRPFIRTLEFLWQEGHTAHATAEEAEERAMQMIRVYAEFAQTQAAMPVIPGRKSRVESFAGANVTYTIEAMMGDKKALQAGTSHNLGDNFAKAFDTTFLDDKGETQYVHQSSWGVSTRLIGGILMTHGDDSGLILPPRLAPIQVVVVPIWKKDEEKEAVMASVDSIISSLSNAGVRTHLDADQSKSPGWKFNQYEMKGVPIRIEVGPKDVAKGACVVARRDVPGKEGKEFGVSIEPAALETKVNDVLNDIQNSMLQKATEFRDANIVDVKTMDELKATIEAGKWARCGWEGTDEEEKAIKEETGATIRCFPFDQPAGEHTCLMSGKPAKEVCIFAKSY</sequence>
<keyword evidence="11" id="KW-1185">Reference proteome</keyword>
<dbReference type="InterPro" id="IPR033721">
    <property type="entry name" value="ProRS_core_arch_euk"/>
</dbReference>
<evidence type="ECO:0000256" key="1">
    <source>
        <dbReference type="ARBA" id="ARBA00012831"/>
    </source>
</evidence>
<accession>A4S747</accession>
<proteinExistence type="inferred from homology"/>
<dbReference type="GeneID" id="5005396"/>
<protein>
    <recommendedName>
        <fullName evidence="1">proline--tRNA ligase</fullName>
        <ecNumber evidence="1">6.1.1.15</ecNumber>
    </recommendedName>
    <alternativeName>
        <fullName evidence="7">Prolyl-tRNA synthetase</fullName>
    </alternativeName>
</protein>
<dbReference type="SMART" id="SM00946">
    <property type="entry name" value="ProRS-C_1"/>
    <property type="match status" value="1"/>
</dbReference>
<dbReference type="CDD" id="cd00862">
    <property type="entry name" value="ProRS_anticodon_zinc"/>
    <property type="match status" value="1"/>
</dbReference>
<keyword evidence="3" id="KW-0547">Nucleotide-binding</keyword>
<dbReference type="NCBIfam" id="TIGR00408">
    <property type="entry name" value="proS_fam_I"/>
    <property type="match status" value="1"/>
</dbReference>
<dbReference type="InterPro" id="IPR016061">
    <property type="entry name" value="Pro-tRNA_ligase_II_C"/>
</dbReference>
<dbReference type="PANTHER" id="PTHR43382:SF3">
    <property type="entry name" value="PROLINE--TRNA LIGASE, CHLOROPLASTIC_MITOCHONDRIAL"/>
    <property type="match status" value="1"/>
</dbReference>
<gene>
    <name evidence="10" type="ORF">OSTLU_18002</name>
</gene>
<evidence type="ECO:0000256" key="7">
    <source>
        <dbReference type="ARBA" id="ARBA00029731"/>
    </source>
</evidence>
<dbReference type="PRINTS" id="PR01046">
    <property type="entry name" value="TRNASYNTHPRO"/>
</dbReference>
<dbReference type="PANTHER" id="PTHR43382">
    <property type="entry name" value="PROLYL-TRNA SYNTHETASE"/>
    <property type="match status" value="1"/>
</dbReference>
<dbReference type="OrthoDB" id="1350766at2759"/>
<dbReference type="InterPro" id="IPR036621">
    <property type="entry name" value="Anticodon-bd_dom_sf"/>
</dbReference>
<evidence type="ECO:0000259" key="9">
    <source>
        <dbReference type="PROSITE" id="PS50862"/>
    </source>
</evidence>
<dbReference type="InterPro" id="IPR004154">
    <property type="entry name" value="Anticodon-bd"/>
</dbReference>
<name>A4S747_OSTLU</name>
<dbReference type="STRING" id="436017.A4S747"/>
<dbReference type="EMBL" id="CP000594">
    <property type="protein sequence ID" value="ABO99502.1"/>
    <property type="molecule type" value="Genomic_DNA"/>
</dbReference>
<dbReference type="GO" id="GO:0005739">
    <property type="term" value="C:mitochondrion"/>
    <property type="evidence" value="ECO:0007669"/>
    <property type="project" value="EnsemblPlants"/>
</dbReference>
<dbReference type="GO" id="GO:0009507">
    <property type="term" value="C:chloroplast"/>
    <property type="evidence" value="ECO:0007669"/>
    <property type="project" value="EnsemblPlants"/>
</dbReference>
<dbReference type="SUPFAM" id="SSF55681">
    <property type="entry name" value="Class II aaRS and biotin synthetases"/>
    <property type="match status" value="1"/>
</dbReference>
<dbReference type="FunFam" id="3.30.930.10:FF:000037">
    <property type="entry name" value="Proline--tRNA ligase"/>
    <property type="match status" value="1"/>
</dbReference>
<dbReference type="SUPFAM" id="SSF64586">
    <property type="entry name" value="C-terminal domain of ProRS"/>
    <property type="match status" value="1"/>
</dbReference>
<dbReference type="Pfam" id="PF09180">
    <property type="entry name" value="ProRS-C_1"/>
    <property type="match status" value="1"/>
</dbReference>
<dbReference type="PROSITE" id="PS50862">
    <property type="entry name" value="AA_TRNA_LIGASE_II"/>
    <property type="match status" value="1"/>
</dbReference>
<dbReference type="HAMAP" id="MF_01571">
    <property type="entry name" value="Pro_tRNA_synth_type3"/>
    <property type="match status" value="1"/>
</dbReference>
<dbReference type="Gene3D" id="3.40.50.800">
    <property type="entry name" value="Anticodon-binding domain"/>
    <property type="match status" value="1"/>
</dbReference>
<dbReference type="Pfam" id="PF03129">
    <property type="entry name" value="HGTP_anticodon"/>
    <property type="match status" value="1"/>
</dbReference>
<dbReference type="Proteomes" id="UP000001568">
    <property type="component" value="Chromosome 14"/>
</dbReference>
<dbReference type="InterPro" id="IPR002314">
    <property type="entry name" value="aa-tRNA-synt_IIb"/>
</dbReference>
<evidence type="ECO:0000256" key="6">
    <source>
        <dbReference type="ARBA" id="ARBA00023146"/>
    </source>
</evidence>
<dbReference type="GO" id="GO:0005524">
    <property type="term" value="F:ATP binding"/>
    <property type="evidence" value="ECO:0007669"/>
    <property type="project" value="UniProtKB-KW"/>
</dbReference>
<dbReference type="HOGENOM" id="CLU_001882_4_2_1"/>
<dbReference type="Gramene" id="ABO99502">
    <property type="protein sequence ID" value="ABO99502"/>
    <property type="gene ID" value="OSTLU_18002"/>
</dbReference>
<dbReference type="InterPro" id="IPR002316">
    <property type="entry name" value="Pro-tRNA-ligase_IIa"/>
</dbReference>
<dbReference type="AlphaFoldDB" id="A4S747"/>
<dbReference type="EC" id="6.1.1.15" evidence="1"/>
<keyword evidence="6" id="KW-0030">Aminoacyl-tRNA synthetase</keyword>
<organism evidence="10 11">
    <name type="scientific">Ostreococcus lucimarinus (strain CCE9901)</name>
    <dbReference type="NCBI Taxonomy" id="436017"/>
    <lineage>
        <taxon>Eukaryota</taxon>
        <taxon>Viridiplantae</taxon>
        <taxon>Chlorophyta</taxon>
        <taxon>Mamiellophyceae</taxon>
        <taxon>Mamiellales</taxon>
        <taxon>Bathycoccaceae</taxon>
        <taxon>Ostreococcus</taxon>
    </lineage>
</organism>
<evidence type="ECO:0000256" key="4">
    <source>
        <dbReference type="ARBA" id="ARBA00022840"/>
    </source>
</evidence>
<dbReference type="Gene3D" id="3.30.930.10">
    <property type="entry name" value="Bira Bifunctional Protein, Domain 2"/>
    <property type="match status" value="1"/>
</dbReference>
<dbReference type="InterPro" id="IPR006195">
    <property type="entry name" value="aa-tRNA-synth_II"/>
</dbReference>